<dbReference type="InterPro" id="IPR026153">
    <property type="entry name" value="Treslin"/>
</dbReference>
<accession>A0AAW1W4R3</accession>
<sequence>MASDSNSGDPISDYSRTQRIVLLIDLNPLLHLQDRTQFLNSLLSSIKTLLSFPPLSSSLFAFRPFFSSLSPLFSCSKLPASSLSLSFNPPNLTLFSLSQTLSSLSFDQNPNLTESNLPRASFISAAMRQLVHDYAWDPVICDPVTGTFPNCDALRSNLVVLFSPVCGSLKFVSEFLNVGMGDESLENFNGFCERFRGFFESVDEAFISRDIQFSWVDVRYELECGEDKVGSDVVRLRCRFFERGIRNLGWGFCSTDSIVLGSALVPFGLIYPEIGVSSKLFGCNDCHKKVKAQLNLKISDVMGMPLECKFFYLELADLKMLPRSRADDALFSLESMNSKTKGHELKRLFWGTVGNGVTKIEVKALQKDNEFVNFKWQLLDPILVYEVQGKPGKEISGGFFVDKVLETLSVELGELVPRKLTPVWQILLSFLYRDGCWALVSLSNDSGVSHTGILKPFTVSSALLFILDEGFHPHKKGHDIGAANEDQSSRKMNNEICKPDVDLNHLCGLQTGSSPSNKHSAEIDRNKKSSKRNAHSLQDLTWSAFCKAAFEYSDLHLEEVYFARQCSNSKKLKFLKCWMKQIKKLKYPVMEKECKAHQENQKEMDNRLDTLHQESEQPMSSSGSAGENSLTVASGIQDEAAQEYSLETLEAFFSNLSDKIRQGLESEAVDLGALAYRLVSLSIYWLNQKHETKTPAESQTLVKSDNISDLVAAELLKILLRDPKEMVARHKSCDPSLQASDPGSEGFTSEIIVREYELQIFFRMEILQSEVGASIGDSVKQKFVKHICMLLETIRVRCHLEGGFFGDWTLENYVGKIIKSRYCQTLGDVVHKIYTKMDLLLFDDEEELPNNLFNSEDSNQFYREKPGRDEVGDNSRIMELASAEDESIDLRKHYNGRPSVQVVKQEEHARKLIEAQQSRERARRFASFTSRVADLQRVWAPKQPKAFKPKSNSLPKPSKRKNHSDSCYERVLETPMTENKRIHIDEENYRDYGNNSCRSVSKSLFQDDQ</sequence>
<dbReference type="GO" id="GO:0007095">
    <property type="term" value="P:mitotic G2 DNA damage checkpoint signaling"/>
    <property type="evidence" value="ECO:0007669"/>
    <property type="project" value="TreeGrafter"/>
</dbReference>
<dbReference type="GO" id="GO:0005634">
    <property type="term" value="C:nucleus"/>
    <property type="evidence" value="ECO:0007669"/>
    <property type="project" value="InterPro"/>
</dbReference>
<evidence type="ECO:0000256" key="1">
    <source>
        <dbReference type="SAM" id="MobiDB-lite"/>
    </source>
</evidence>
<dbReference type="GO" id="GO:0010212">
    <property type="term" value="P:response to ionizing radiation"/>
    <property type="evidence" value="ECO:0007669"/>
    <property type="project" value="InterPro"/>
</dbReference>
<gene>
    <name evidence="2" type="ORF">M0R45_038173</name>
</gene>
<feature type="compositionally biased region" description="Basic and acidic residues" evidence="1">
    <location>
        <begin position="963"/>
        <end position="990"/>
    </location>
</feature>
<feature type="region of interest" description="Disordered" evidence="1">
    <location>
        <begin position="940"/>
        <end position="1009"/>
    </location>
</feature>
<dbReference type="Proteomes" id="UP001457282">
    <property type="component" value="Unassembled WGS sequence"/>
</dbReference>
<protein>
    <recommendedName>
        <fullName evidence="4">Treslin N-terminal domain-containing protein</fullName>
    </recommendedName>
</protein>
<keyword evidence="3" id="KW-1185">Reference proteome</keyword>
<dbReference type="PANTHER" id="PTHR21556">
    <property type="entry name" value="TRESLIN"/>
    <property type="match status" value="1"/>
</dbReference>
<feature type="compositionally biased region" description="Polar residues" evidence="1">
    <location>
        <begin position="993"/>
        <end position="1009"/>
    </location>
</feature>
<evidence type="ECO:0000313" key="2">
    <source>
        <dbReference type="EMBL" id="KAK9914391.1"/>
    </source>
</evidence>
<evidence type="ECO:0000313" key="3">
    <source>
        <dbReference type="Proteomes" id="UP001457282"/>
    </source>
</evidence>
<proteinExistence type="predicted"/>
<organism evidence="2 3">
    <name type="scientific">Rubus argutus</name>
    <name type="common">Southern blackberry</name>
    <dbReference type="NCBI Taxonomy" id="59490"/>
    <lineage>
        <taxon>Eukaryota</taxon>
        <taxon>Viridiplantae</taxon>
        <taxon>Streptophyta</taxon>
        <taxon>Embryophyta</taxon>
        <taxon>Tracheophyta</taxon>
        <taxon>Spermatophyta</taxon>
        <taxon>Magnoliopsida</taxon>
        <taxon>eudicotyledons</taxon>
        <taxon>Gunneridae</taxon>
        <taxon>Pentapetalae</taxon>
        <taxon>rosids</taxon>
        <taxon>fabids</taxon>
        <taxon>Rosales</taxon>
        <taxon>Rosaceae</taxon>
        <taxon>Rosoideae</taxon>
        <taxon>Rosoideae incertae sedis</taxon>
        <taxon>Rubus</taxon>
    </lineage>
</organism>
<dbReference type="GO" id="GO:0003682">
    <property type="term" value="F:chromatin binding"/>
    <property type="evidence" value="ECO:0007669"/>
    <property type="project" value="TreeGrafter"/>
</dbReference>
<name>A0AAW1W4R3_RUBAR</name>
<dbReference type="GO" id="GO:0006260">
    <property type="term" value="P:DNA replication"/>
    <property type="evidence" value="ECO:0007669"/>
    <property type="project" value="InterPro"/>
</dbReference>
<dbReference type="PANTHER" id="PTHR21556:SF2">
    <property type="entry name" value="TRESLIN"/>
    <property type="match status" value="1"/>
</dbReference>
<dbReference type="GO" id="GO:0030174">
    <property type="term" value="P:regulation of DNA-templated DNA replication initiation"/>
    <property type="evidence" value="ECO:0007669"/>
    <property type="project" value="TreeGrafter"/>
</dbReference>
<reference evidence="2 3" key="1">
    <citation type="journal article" date="2023" name="G3 (Bethesda)">
        <title>A chromosome-length genome assembly and annotation of blackberry (Rubus argutus, cv. 'Hillquist').</title>
        <authorList>
            <person name="Bruna T."/>
            <person name="Aryal R."/>
            <person name="Dudchenko O."/>
            <person name="Sargent D.J."/>
            <person name="Mead D."/>
            <person name="Buti M."/>
            <person name="Cavallini A."/>
            <person name="Hytonen T."/>
            <person name="Andres J."/>
            <person name="Pham M."/>
            <person name="Weisz D."/>
            <person name="Mascagni F."/>
            <person name="Usai G."/>
            <person name="Natali L."/>
            <person name="Bassil N."/>
            <person name="Fernandez G.E."/>
            <person name="Lomsadze A."/>
            <person name="Armour M."/>
            <person name="Olukolu B."/>
            <person name="Poorten T."/>
            <person name="Britton C."/>
            <person name="Davik J."/>
            <person name="Ashrafi H."/>
            <person name="Aiden E.L."/>
            <person name="Borodovsky M."/>
            <person name="Worthington M."/>
        </authorList>
    </citation>
    <scope>NUCLEOTIDE SEQUENCE [LARGE SCALE GENOMIC DNA]</scope>
    <source>
        <strain evidence="2">PI 553951</strain>
    </source>
</reference>
<dbReference type="AlphaFoldDB" id="A0AAW1W4R3"/>
<comment type="caution">
    <text evidence="2">The sequence shown here is derived from an EMBL/GenBank/DDBJ whole genome shotgun (WGS) entry which is preliminary data.</text>
</comment>
<evidence type="ECO:0008006" key="4">
    <source>
        <dbReference type="Google" id="ProtNLM"/>
    </source>
</evidence>
<dbReference type="GO" id="GO:0033314">
    <property type="term" value="P:mitotic DNA replication checkpoint signaling"/>
    <property type="evidence" value="ECO:0007669"/>
    <property type="project" value="InterPro"/>
</dbReference>
<feature type="region of interest" description="Disordered" evidence="1">
    <location>
        <begin position="510"/>
        <end position="532"/>
    </location>
</feature>
<dbReference type="EMBL" id="JBEDUW010000007">
    <property type="protein sequence ID" value="KAK9914391.1"/>
    <property type="molecule type" value="Genomic_DNA"/>
</dbReference>